<gene>
    <name evidence="4" type="ORF">BCHO_1411</name>
</gene>
<dbReference type="EMBL" id="JGYU01000011">
    <property type="protein sequence ID" value="KFI56279.1"/>
    <property type="molecule type" value="Genomic_DNA"/>
</dbReference>
<dbReference type="PROSITE" id="PS50977">
    <property type="entry name" value="HTH_TETR_2"/>
    <property type="match status" value="1"/>
</dbReference>
<evidence type="ECO:0000259" key="3">
    <source>
        <dbReference type="PROSITE" id="PS50977"/>
    </source>
</evidence>
<evidence type="ECO:0000256" key="2">
    <source>
        <dbReference type="PROSITE-ProRule" id="PRU00335"/>
    </source>
</evidence>
<keyword evidence="1 2" id="KW-0238">DNA-binding</keyword>
<reference evidence="4 5" key="1">
    <citation type="submission" date="2014-03" db="EMBL/GenBank/DDBJ databases">
        <title>Genomics of Bifidobacteria.</title>
        <authorList>
            <person name="Ventura M."/>
            <person name="Milani C."/>
            <person name="Lugli G.A."/>
        </authorList>
    </citation>
    <scope>NUCLEOTIDE SEQUENCE [LARGE SCALE GENOMIC DNA]</scope>
    <source>
        <strain evidence="4 5">LMG 10510</strain>
    </source>
</reference>
<evidence type="ECO:0000313" key="4">
    <source>
        <dbReference type="EMBL" id="KFI56279.1"/>
    </source>
</evidence>
<organism evidence="4 5">
    <name type="scientific">Bifidobacterium choerinum</name>
    <dbReference type="NCBI Taxonomy" id="35760"/>
    <lineage>
        <taxon>Bacteria</taxon>
        <taxon>Bacillati</taxon>
        <taxon>Actinomycetota</taxon>
        <taxon>Actinomycetes</taxon>
        <taxon>Bifidobacteriales</taxon>
        <taxon>Bifidobacteriaceae</taxon>
        <taxon>Bifidobacterium</taxon>
    </lineage>
</organism>
<dbReference type="Proteomes" id="UP000028995">
    <property type="component" value="Unassembled WGS sequence"/>
</dbReference>
<proteinExistence type="predicted"/>
<evidence type="ECO:0000313" key="5">
    <source>
        <dbReference type="Proteomes" id="UP000028995"/>
    </source>
</evidence>
<dbReference type="RefSeq" id="WP_024540932.1">
    <property type="nucleotide sequence ID" value="NZ_JBQKLO010000030.1"/>
</dbReference>
<dbReference type="InterPro" id="IPR001647">
    <property type="entry name" value="HTH_TetR"/>
</dbReference>
<dbReference type="InterPro" id="IPR036271">
    <property type="entry name" value="Tet_transcr_reg_TetR-rel_C_sf"/>
</dbReference>
<dbReference type="SUPFAM" id="SSF48498">
    <property type="entry name" value="Tetracyclin repressor-like, C-terminal domain"/>
    <property type="match status" value="1"/>
</dbReference>
<dbReference type="Pfam" id="PF00440">
    <property type="entry name" value="TetR_N"/>
    <property type="match status" value="1"/>
</dbReference>
<dbReference type="AlphaFoldDB" id="A0A087ABX9"/>
<evidence type="ECO:0000256" key="1">
    <source>
        <dbReference type="ARBA" id="ARBA00023125"/>
    </source>
</evidence>
<feature type="domain" description="HTH tetR-type" evidence="3">
    <location>
        <begin position="8"/>
        <end position="69"/>
    </location>
</feature>
<dbReference type="eggNOG" id="COG3226">
    <property type="taxonomic scope" value="Bacteria"/>
</dbReference>
<dbReference type="Gene3D" id="1.10.357.10">
    <property type="entry name" value="Tetracycline Repressor, domain 2"/>
    <property type="match status" value="1"/>
</dbReference>
<dbReference type="InterPro" id="IPR009057">
    <property type="entry name" value="Homeodomain-like_sf"/>
</dbReference>
<sequence>MPKVVDHEQRRQQIVDTFLTLVERGRGLEAASSRALAAELGVSNSLLWRYFKDMDAIVERAYREVVAHTNARIERGIAGRHGLDAVHALIDELMPVTDASKAEACVVVAYWAAKTRDGHSYVEPHDCWRTKLVAFLEEARGMGQVADDCPARVLADAVVDIVDNAQVEYVMAGDDRLALEARDLARAIVRLH</sequence>
<protein>
    <submittedName>
        <fullName evidence="4">Putative TetR-family transcriptional regulator</fullName>
    </submittedName>
</protein>
<keyword evidence="5" id="KW-1185">Reference proteome</keyword>
<dbReference type="SUPFAM" id="SSF46689">
    <property type="entry name" value="Homeodomain-like"/>
    <property type="match status" value="1"/>
</dbReference>
<accession>A0A087ABX9</accession>
<dbReference type="STRING" id="35760.BCHO_1411"/>
<dbReference type="GO" id="GO:0003677">
    <property type="term" value="F:DNA binding"/>
    <property type="evidence" value="ECO:0007669"/>
    <property type="project" value="UniProtKB-UniRule"/>
</dbReference>
<comment type="caution">
    <text evidence="4">The sequence shown here is derived from an EMBL/GenBank/DDBJ whole genome shotgun (WGS) entry which is preliminary data.</text>
</comment>
<name>A0A087ABX9_9BIFI</name>
<feature type="DNA-binding region" description="H-T-H motif" evidence="2">
    <location>
        <begin position="32"/>
        <end position="51"/>
    </location>
</feature>